<feature type="transmembrane region" description="Helical" evidence="6">
    <location>
        <begin position="354"/>
        <end position="381"/>
    </location>
</feature>
<dbReference type="PANTHER" id="PTHR23507:SF1">
    <property type="entry name" value="FI18259P1-RELATED"/>
    <property type="match status" value="1"/>
</dbReference>
<dbReference type="Gene3D" id="1.20.1250.20">
    <property type="entry name" value="MFS general substrate transporter like domains"/>
    <property type="match status" value="1"/>
</dbReference>
<dbReference type="RefSeq" id="XP_014184108.1">
    <property type="nucleotide sequence ID" value="XM_014328633.1"/>
</dbReference>
<evidence type="ECO:0000256" key="5">
    <source>
        <dbReference type="SAM" id="MobiDB-lite"/>
    </source>
</evidence>
<dbReference type="GO" id="GO:0016020">
    <property type="term" value="C:membrane"/>
    <property type="evidence" value="ECO:0007669"/>
    <property type="project" value="UniProtKB-SubCell"/>
</dbReference>
<protein>
    <recommendedName>
        <fullName evidence="9">Major facilitator superfamily (MFS) profile domain-containing protein</fullName>
    </recommendedName>
</protein>
<dbReference type="KEGG" id="tasa:A1Q1_02103"/>
<keyword evidence="2 6" id="KW-0812">Transmembrane</keyword>
<dbReference type="GeneID" id="25985617"/>
<organism evidence="7 8">
    <name type="scientific">Trichosporon asahii var. asahii (strain ATCC 90039 / CBS 2479 / JCM 2466 / KCTC 7840 / NBRC 103889/ NCYC 2677 / UAMH 7654)</name>
    <name type="common">Yeast</name>
    <dbReference type="NCBI Taxonomy" id="1186058"/>
    <lineage>
        <taxon>Eukaryota</taxon>
        <taxon>Fungi</taxon>
        <taxon>Dikarya</taxon>
        <taxon>Basidiomycota</taxon>
        <taxon>Agaricomycotina</taxon>
        <taxon>Tremellomycetes</taxon>
        <taxon>Trichosporonales</taxon>
        <taxon>Trichosporonaceae</taxon>
        <taxon>Trichosporon</taxon>
    </lineage>
</organism>
<sequence>MPPKRPEHNRSRSSATAQQRLYVPAGTPLAIEVDEGMLERAVMSRPGTPDSSSSRSPRSRSPRARSRPVGSSLSPNRSSKGDERRVSDTGYLADGDGTPGSGFEGWDGDERPENPRTASADDWDNVRDGSISRRPAWRKPSTRWVIPFLVGITFSMGITTAPRAELIVDIACLVHPPRTPSNAVAGIEVAPRAYTHMPGTGAQILTFASPPDVEAPIQAPGKPAPITPREPLSPAARWFIDAQKEINEHLSAGKGDGSPGPDGDNSSSPHPYPEIDPKLCKEDPNVASAAAQLTKVLTMTAGLLSALTTGFWAGVSDRIGRRKIMAVVAFGLMLNDACFLYFSSHPWLLMRSKMYVLLVGPVLDGLLGGLSTVTATIHAYVSDVTPPGSRATVFSQVGGSLMLGLLFGPATSSAVVYLSDNM</sequence>
<dbReference type="InterPro" id="IPR011701">
    <property type="entry name" value="MFS"/>
</dbReference>
<evidence type="ECO:0000313" key="8">
    <source>
        <dbReference type="Proteomes" id="UP000002748"/>
    </source>
</evidence>
<feature type="transmembrane region" description="Helical" evidence="6">
    <location>
        <begin position="324"/>
        <end position="342"/>
    </location>
</feature>
<dbReference type="GO" id="GO:0022857">
    <property type="term" value="F:transmembrane transporter activity"/>
    <property type="evidence" value="ECO:0007669"/>
    <property type="project" value="InterPro"/>
</dbReference>
<feature type="transmembrane region" description="Helical" evidence="6">
    <location>
        <begin position="393"/>
        <end position="418"/>
    </location>
</feature>
<dbReference type="VEuPathDB" id="FungiDB:A1Q1_02103"/>
<feature type="region of interest" description="Disordered" evidence="5">
    <location>
        <begin position="1"/>
        <end position="134"/>
    </location>
</feature>
<dbReference type="PANTHER" id="PTHR23507">
    <property type="entry name" value="ZGC:174356"/>
    <property type="match status" value="1"/>
</dbReference>
<reference evidence="7 8" key="1">
    <citation type="journal article" date="2012" name="Eukaryot. Cell">
        <title>Draft genome sequence of CBS 2479, the standard type strain of Trichosporon asahii.</title>
        <authorList>
            <person name="Yang R.Y."/>
            <person name="Li H.T."/>
            <person name="Zhu H."/>
            <person name="Zhou G.P."/>
            <person name="Wang M."/>
            <person name="Wang L."/>
        </authorList>
    </citation>
    <scope>NUCLEOTIDE SEQUENCE [LARGE SCALE GENOMIC DNA]</scope>
    <source>
        <strain evidence="8">ATCC 90039 / CBS 2479 / JCM 2466 / KCTC 7840 / NCYC 2677 / UAMH 7654</strain>
    </source>
</reference>
<evidence type="ECO:0000256" key="2">
    <source>
        <dbReference type="ARBA" id="ARBA00022692"/>
    </source>
</evidence>
<dbReference type="InterPro" id="IPR036259">
    <property type="entry name" value="MFS_trans_sf"/>
</dbReference>
<name>J5RI32_TRIAS</name>
<accession>J5RI32</accession>
<evidence type="ECO:0000256" key="1">
    <source>
        <dbReference type="ARBA" id="ARBA00004141"/>
    </source>
</evidence>
<feature type="compositionally biased region" description="Basic residues" evidence="5">
    <location>
        <begin position="57"/>
        <end position="66"/>
    </location>
</feature>
<comment type="subcellular location">
    <subcellularLocation>
        <location evidence="1">Membrane</location>
        <topology evidence="1">Multi-pass membrane protein</topology>
    </subcellularLocation>
</comment>
<dbReference type="SUPFAM" id="SSF103473">
    <property type="entry name" value="MFS general substrate transporter"/>
    <property type="match status" value="1"/>
</dbReference>
<proteinExistence type="predicted"/>
<evidence type="ECO:0000313" key="7">
    <source>
        <dbReference type="EMBL" id="EJT52768.1"/>
    </source>
</evidence>
<dbReference type="AlphaFoldDB" id="J5RI32"/>
<feature type="compositionally biased region" description="Low complexity" evidence="5">
    <location>
        <begin position="44"/>
        <end position="56"/>
    </location>
</feature>
<evidence type="ECO:0008006" key="9">
    <source>
        <dbReference type="Google" id="ProtNLM"/>
    </source>
</evidence>
<keyword evidence="3 6" id="KW-1133">Transmembrane helix</keyword>
<dbReference type="EMBL" id="ALBS01000018">
    <property type="protein sequence ID" value="EJT52768.1"/>
    <property type="molecule type" value="Genomic_DNA"/>
</dbReference>
<comment type="caution">
    <text evidence="7">The sequence shown here is derived from an EMBL/GenBank/DDBJ whole genome shotgun (WGS) entry which is preliminary data.</text>
</comment>
<evidence type="ECO:0000256" key="6">
    <source>
        <dbReference type="SAM" id="Phobius"/>
    </source>
</evidence>
<feature type="compositionally biased region" description="Basic and acidic residues" evidence="5">
    <location>
        <begin position="1"/>
        <end position="10"/>
    </location>
</feature>
<dbReference type="Proteomes" id="UP000002748">
    <property type="component" value="Unassembled WGS sequence"/>
</dbReference>
<dbReference type="Pfam" id="PF07690">
    <property type="entry name" value="MFS_1"/>
    <property type="match status" value="1"/>
</dbReference>
<dbReference type="OrthoDB" id="3026777at2759"/>
<keyword evidence="4 6" id="KW-0472">Membrane</keyword>
<evidence type="ECO:0000256" key="4">
    <source>
        <dbReference type="ARBA" id="ARBA00023136"/>
    </source>
</evidence>
<feature type="region of interest" description="Disordered" evidence="5">
    <location>
        <begin position="250"/>
        <end position="279"/>
    </location>
</feature>
<gene>
    <name evidence="7" type="ORF">A1Q1_02103</name>
</gene>
<evidence type="ECO:0000256" key="3">
    <source>
        <dbReference type="ARBA" id="ARBA00022989"/>
    </source>
</evidence>
<dbReference type="HOGENOM" id="CLU_650832_0_0_1"/>